<dbReference type="OrthoDB" id="9627583at2759"/>
<name>A0A8I5Y105_RAT</name>
<reference evidence="7" key="1">
    <citation type="submission" date="2024-01" db="EMBL/GenBank/DDBJ databases">
        <title>GRCr8: a new rat reference genome assembly contstructed from accurate long reads and long range scaffolding.</title>
        <authorList>
            <person name="Doris P.A."/>
            <person name="Kalbfleisch T."/>
            <person name="Li K."/>
            <person name="Howe K."/>
            <person name="Wood J."/>
        </authorList>
    </citation>
    <scope>NUCLEOTIDE SEQUENCE [LARGE SCALE GENOMIC DNA]</scope>
    <source>
        <strain evidence="7">Brown Norway</strain>
    </source>
</reference>
<dbReference type="Ensembl" id="ENSRNOT00000109451.2">
    <property type="protein sequence ID" value="ENSRNOP00000076959.2"/>
    <property type="gene ID" value="ENSRNOG00000058597.3"/>
</dbReference>
<keyword evidence="3" id="KW-0964">Secreted</keyword>
<reference evidence="7" key="3">
    <citation type="submission" date="2025-09" db="UniProtKB">
        <authorList>
            <consortium name="Ensembl"/>
        </authorList>
    </citation>
    <scope>IDENTIFICATION</scope>
    <source>
        <strain evidence="7">Brown Norway</strain>
    </source>
</reference>
<dbReference type="AlphaFoldDB" id="A0A8I5Y105"/>
<comment type="subcellular location">
    <subcellularLocation>
        <location evidence="1">Secreted</location>
    </subcellularLocation>
</comment>
<dbReference type="InterPro" id="IPR000566">
    <property type="entry name" value="Lipocln_cytosolic_FA-bd_dom"/>
</dbReference>
<sequence length="267" mass="28896">MENIMPFALLGLCVGLAAGTEGAVVKDFDISKFLGFWYEIAFASKMGTPGLAHKEEKMGAMVVELKENLLALTTTYYSEDHCVLEKVTATEGDGPAKFQVTRLSGKKEVVVEATDYLTYAIIDITSLVAGAVHRTMKLYSRSLDDNGEALYNFRKITSDHGFSETDLYILKHDCEPEPVWPFHLAFVHSNLCEGIAIGKSLNEAGHPGWAGAPFCHIGKGPLTLVLCLRGAGVCLITLPGAGRSKFQSLGCQRAERPQVSPLGTAAR</sequence>
<accession>A0A8I5Y105</accession>
<feature type="chain" id="PRO_5047317423" evidence="5">
    <location>
        <begin position="20"/>
        <end position="267"/>
    </location>
</feature>
<dbReference type="PANTHER" id="PTHR11430">
    <property type="entry name" value="LIPOCALIN"/>
    <property type="match status" value="1"/>
</dbReference>
<dbReference type="Proteomes" id="UP000002494">
    <property type="component" value="Chromosome 3"/>
</dbReference>
<evidence type="ECO:0000313" key="9">
    <source>
        <dbReference type="RGD" id="69320"/>
    </source>
</evidence>
<dbReference type="InterPro" id="IPR012674">
    <property type="entry name" value="Calycin"/>
</dbReference>
<reference evidence="7" key="2">
    <citation type="submission" date="2025-08" db="UniProtKB">
        <authorList>
            <consortium name="Ensembl"/>
        </authorList>
    </citation>
    <scope>IDENTIFICATION</scope>
    <source>
        <strain evidence="7">Brown Norway</strain>
    </source>
</reference>
<dbReference type="RGD" id="69320">
    <property type="gene designation" value="Lcn5"/>
</dbReference>
<evidence type="ECO:0000259" key="6">
    <source>
        <dbReference type="Pfam" id="PF00061"/>
    </source>
</evidence>
<organism evidence="7 8">
    <name type="scientific">Rattus norvegicus</name>
    <name type="common">Rat</name>
    <dbReference type="NCBI Taxonomy" id="10116"/>
    <lineage>
        <taxon>Eukaryota</taxon>
        <taxon>Metazoa</taxon>
        <taxon>Chordata</taxon>
        <taxon>Craniata</taxon>
        <taxon>Vertebrata</taxon>
        <taxon>Euteleostomi</taxon>
        <taxon>Mammalia</taxon>
        <taxon>Eutheria</taxon>
        <taxon>Euarchontoglires</taxon>
        <taxon>Glires</taxon>
        <taxon>Rodentia</taxon>
        <taxon>Myomorpha</taxon>
        <taxon>Muroidea</taxon>
        <taxon>Muridae</taxon>
        <taxon>Murinae</taxon>
        <taxon>Rattus</taxon>
    </lineage>
</organism>
<evidence type="ECO:0000256" key="2">
    <source>
        <dbReference type="ARBA" id="ARBA00006889"/>
    </source>
</evidence>
<dbReference type="SUPFAM" id="SSF50814">
    <property type="entry name" value="Lipocalins"/>
    <property type="match status" value="1"/>
</dbReference>
<dbReference type="Gene3D" id="2.40.128.20">
    <property type="match status" value="1"/>
</dbReference>
<dbReference type="PRINTS" id="PR01254">
    <property type="entry name" value="PGNDSYNTHASE"/>
</dbReference>
<dbReference type="InterPro" id="IPR002345">
    <property type="entry name" value="Lipocalin"/>
</dbReference>
<dbReference type="GO" id="GO:0036094">
    <property type="term" value="F:small molecule binding"/>
    <property type="evidence" value="ECO:0007669"/>
    <property type="project" value="InterPro"/>
</dbReference>
<keyword evidence="5" id="KW-0732">Signal</keyword>
<evidence type="ECO:0000313" key="8">
    <source>
        <dbReference type="Proteomes" id="UP000002494"/>
    </source>
</evidence>
<evidence type="ECO:0000313" key="7">
    <source>
        <dbReference type="Ensembl" id="ENSRNOP00000076959.2"/>
    </source>
</evidence>
<keyword evidence="8" id="KW-1185">Reference proteome</keyword>
<dbReference type="InterPro" id="IPR022272">
    <property type="entry name" value="Lipocalin_CS"/>
</dbReference>
<dbReference type="GeneTree" id="ENSGT01050000244868"/>
<evidence type="ECO:0000256" key="4">
    <source>
        <dbReference type="RuleBase" id="RU003695"/>
    </source>
</evidence>
<evidence type="ECO:0000256" key="5">
    <source>
        <dbReference type="SAM" id="SignalP"/>
    </source>
</evidence>
<proteinExistence type="inferred from homology"/>
<comment type="similarity">
    <text evidence="2 4">Belongs to the calycin superfamily. Lipocalin family.</text>
</comment>
<gene>
    <name evidence="7 9" type="primary">Lcn5</name>
</gene>
<dbReference type="PROSITE" id="PS00213">
    <property type="entry name" value="LIPOCALIN"/>
    <property type="match status" value="1"/>
</dbReference>
<feature type="domain" description="Lipocalin/cytosolic fatty-acid binding" evidence="6">
    <location>
        <begin position="35"/>
        <end position="170"/>
    </location>
</feature>
<dbReference type="Pfam" id="PF00061">
    <property type="entry name" value="Lipocalin"/>
    <property type="match status" value="1"/>
</dbReference>
<dbReference type="PANTHER" id="PTHR11430:SF71">
    <property type="entry name" value="EPIDIDYMAL-SPECIFIC LIPOCALIN-5"/>
    <property type="match status" value="1"/>
</dbReference>
<dbReference type="GO" id="GO:0005576">
    <property type="term" value="C:extracellular region"/>
    <property type="evidence" value="ECO:0007669"/>
    <property type="project" value="UniProtKB-SubCell"/>
</dbReference>
<evidence type="ECO:0000256" key="3">
    <source>
        <dbReference type="ARBA" id="ARBA00022525"/>
    </source>
</evidence>
<feature type="signal peptide" evidence="5">
    <location>
        <begin position="1"/>
        <end position="19"/>
    </location>
</feature>
<protein>
    <submittedName>
        <fullName evidence="7">Lipocalin 5</fullName>
    </submittedName>
</protein>
<evidence type="ECO:0000256" key="1">
    <source>
        <dbReference type="ARBA" id="ARBA00004613"/>
    </source>
</evidence>